<reference evidence="1" key="2">
    <citation type="submission" date="2025-03" db="EMBL/GenBank/DDBJ databases">
        <authorList>
            <consortium name="ELIXIR-Norway"/>
            <consortium name="Elixir Norway"/>
        </authorList>
    </citation>
    <scope>NUCLEOTIDE SEQUENCE</scope>
</reference>
<reference evidence="1" key="1">
    <citation type="submission" date="2023-05" db="EMBL/GenBank/DDBJ databases">
        <authorList>
            <consortium name="ELIXIR-Norway"/>
        </authorList>
    </citation>
    <scope>NUCLEOTIDE SEQUENCE</scope>
</reference>
<protein>
    <submittedName>
        <fullName evidence="1">Uncharacterized protein</fullName>
    </submittedName>
</protein>
<organism evidence="1 2">
    <name type="scientific">Rangifer tarandus platyrhynchus</name>
    <name type="common">Svalbard reindeer</name>
    <dbReference type="NCBI Taxonomy" id="3082113"/>
    <lineage>
        <taxon>Eukaryota</taxon>
        <taxon>Metazoa</taxon>
        <taxon>Chordata</taxon>
        <taxon>Craniata</taxon>
        <taxon>Vertebrata</taxon>
        <taxon>Euteleostomi</taxon>
        <taxon>Mammalia</taxon>
        <taxon>Eutheria</taxon>
        <taxon>Laurasiatheria</taxon>
        <taxon>Artiodactyla</taxon>
        <taxon>Ruminantia</taxon>
        <taxon>Pecora</taxon>
        <taxon>Cervidae</taxon>
        <taxon>Odocoileinae</taxon>
        <taxon>Rangifer</taxon>
    </lineage>
</organism>
<evidence type="ECO:0000313" key="2">
    <source>
        <dbReference type="Proteomes" id="UP001162501"/>
    </source>
</evidence>
<gene>
    <name evidence="1" type="ORF">MRATA1EN22A_LOCUS17094</name>
</gene>
<proteinExistence type="predicted"/>
<dbReference type="Proteomes" id="UP001162501">
    <property type="component" value="Chromosome 28"/>
</dbReference>
<evidence type="ECO:0000313" key="1">
    <source>
        <dbReference type="EMBL" id="CAN0382868.1"/>
    </source>
</evidence>
<name>A0AC59ZDI9_RANTA</name>
<sequence length="98" mass="10013">MAPGAGLAVRPEPTGAGKEPLGGALTPAGTPPGPPAPTFALWVSKRRGLYPFCPGCSVCRDGSLDPVGMFEVTNEKEEAAPCSVQSAEPQSEGQQSNF</sequence>
<dbReference type="EMBL" id="OX596112">
    <property type="protein sequence ID" value="CAN0382868.1"/>
    <property type="molecule type" value="Genomic_DNA"/>
</dbReference>
<accession>A0AC59ZDI9</accession>